<organism evidence="8 9">
    <name type="scientific">Klebsiella pneumoniae</name>
    <dbReference type="NCBI Taxonomy" id="573"/>
    <lineage>
        <taxon>Bacteria</taxon>
        <taxon>Pseudomonadati</taxon>
        <taxon>Pseudomonadota</taxon>
        <taxon>Gammaproteobacteria</taxon>
        <taxon>Enterobacterales</taxon>
        <taxon>Enterobacteriaceae</taxon>
        <taxon>Klebsiella/Raoultella group</taxon>
        <taxon>Klebsiella</taxon>
        <taxon>Klebsiella pneumoniae complex</taxon>
    </lineage>
</organism>
<dbReference type="PANTHER" id="PTHR43072:SF23">
    <property type="entry name" value="UPF0039 PROTEIN C11D3.02C"/>
    <property type="match status" value="1"/>
</dbReference>
<sequence length="320" mass="35453">MSIRPAIKDDCAAIAEIYNHAVVHTAAIWNDKTVDTDNRIAWFEARQLAGFPVLVSEEDGVITGYSSFGDWRAFDGFRHTVEHSVYVHPEHQGKGLGRKLLVALIAEARRLNKHVMVAGIESQNHASLHLHETLGFITTGQMPQVGTKFGRWLDLTLCSCSWMRVRTRTAKHERVAHSRLPDRRRRWPGSAEHSDGAHHPVGVDDPYRYAAQFAGRDRYLRDDVTAAPGRRRLSGAGPEREMVDAAPRPAGVLFRLRQHQRLSNVGAATTIAVLVASQLVGGLIMDLIRAHGVPVRALIGPLCGAVMLVVGAWLVARRQF</sequence>
<dbReference type="AlphaFoldDB" id="A0A377TVZ9"/>
<feature type="domain" description="N-acetyltransferase" evidence="7">
    <location>
        <begin position="1"/>
        <end position="158"/>
    </location>
</feature>
<dbReference type="Proteomes" id="UP000254938">
    <property type="component" value="Unassembled WGS sequence"/>
</dbReference>
<comment type="catalytic activity">
    <reaction evidence="3">
        <text>L-methionine sulfoximine + acetyl-CoA = N-acetyl-L-methionine sulfoximine + CoA + H(+)</text>
        <dbReference type="Rhea" id="RHEA:47660"/>
        <dbReference type="ChEBI" id="CHEBI:15378"/>
        <dbReference type="ChEBI" id="CHEBI:57287"/>
        <dbReference type="ChEBI" id="CHEBI:57288"/>
        <dbReference type="ChEBI" id="CHEBI:87826"/>
        <dbReference type="ChEBI" id="CHEBI:87827"/>
    </reaction>
</comment>
<keyword evidence="1 8" id="KW-0808">Transferase</keyword>
<dbReference type="CDD" id="cd04301">
    <property type="entry name" value="NAT_SF"/>
    <property type="match status" value="1"/>
</dbReference>
<feature type="compositionally biased region" description="Basic and acidic residues" evidence="5">
    <location>
        <begin position="192"/>
        <end position="201"/>
    </location>
</feature>
<dbReference type="FunFam" id="3.40.630.30:FF:000026">
    <property type="entry name" value="Phosphinothricin acetyltransferase"/>
    <property type="match status" value="1"/>
</dbReference>
<dbReference type="SUPFAM" id="SSF55729">
    <property type="entry name" value="Acyl-CoA N-acyltransferases (Nat)"/>
    <property type="match status" value="1"/>
</dbReference>
<dbReference type="EMBL" id="UGKQ01000007">
    <property type="protein sequence ID" value="STS83021.1"/>
    <property type="molecule type" value="Genomic_DNA"/>
</dbReference>
<dbReference type="EC" id="2.3.1.-" evidence="8"/>
<proteinExistence type="predicted"/>
<feature type="region of interest" description="Disordered" evidence="5">
    <location>
        <begin position="176"/>
        <end position="201"/>
    </location>
</feature>
<dbReference type="Pfam" id="PF04657">
    <property type="entry name" value="DMT_YdcZ"/>
    <property type="match status" value="1"/>
</dbReference>
<evidence type="ECO:0000256" key="2">
    <source>
        <dbReference type="ARBA" id="ARBA00023315"/>
    </source>
</evidence>
<keyword evidence="6" id="KW-0472">Membrane</keyword>
<dbReference type="InterPro" id="IPR016181">
    <property type="entry name" value="Acyl_CoA_acyltransferase"/>
</dbReference>
<evidence type="ECO:0000256" key="4">
    <source>
        <dbReference type="ARBA" id="ARBA00051334"/>
    </source>
</evidence>
<dbReference type="InterPro" id="IPR006750">
    <property type="entry name" value="YdcZ"/>
</dbReference>
<keyword evidence="2 8" id="KW-0012">Acyltransferase</keyword>
<keyword evidence="6" id="KW-0812">Transmembrane</keyword>
<dbReference type="PROSITE" id="PS51186">
    <property type="entry name" value="GNAT"/>
    <property type="match status" value="1"/>
</dbReference>
<dbReference type="InterPro" id="IPR000182">
    <property type="entry name" value="GNAT_dom"/>
</dbReference>
<feature type="transmembrane region" description="Helical" evidence="6">
    <location>
        <begin position="265"/>
        <end position="285"/>
    </location>
</feature>
<keyword evidence="6" id="KW-1133">Transmembrane helix</keyword>
<evidence type="ECO:0000256" key="5">
    <source>
        <dbReference type="SAM" id="MobiDB-lite"/>
    </source>
</evidence>
<protein>
    <submittedName>
        <fullName evidence="8">Hypothetical acetyltransferase</fullName>
        <ecNumber evidence="8">2.3.1.-</ecNumber>
    </submittedName>
</protein>
<accession>A0A377TVZ9</accession>
<evidence type="ECO:0000259" key="7">
    <source>
        <dbReference type="PROSITE" id="PS51186"/>
    </source>
</evidence>
<evidence type="ECO:0000256" key="1">
    <source>
        <dbReference type="ARBA" id="ARBA00022679"/>
    </source>
</evidence>
<name>A0A377TVZ9_KLEPN</name>
<comment type="catalytic activity">
    <reaction evidence="4">
        <text>L-methionine sulfone + acetyl-CoA = N-acetyl-L-methionine sulfone + CoA + H(+)</text>
        <dbReference type="Rhea" id="RHEA:47656"/>
        <dbReference type="ChEBI" id="CHEBI:15378"/>
        <dbReference type="ChEBI" id="CHEBI:57287"/>
        <dbReference type="ChEBI" id="CHEBI:57288"/>
        <dbReference type="ChEBI" id="CHEBI:87824"/>
        <dbReference type="ChEBI" id="CHEBI:87825"/>
    </reaction>
</comment>
<dbReference type="Pfam" id="PF00583">
    <property type="entry name" value="Acetyltransf_1"/>
    <property type="match status" value="1"/>
</dbReference>
<dbReference type="GO" id="GO:0016747">
    <property type="term" value="F:acyltransferase activity, transferring groups other than amino-acyl groups"/>
    <property type="evidence" value="ECO:0007669"/>
    <property type="project" value="InterPro"/>
</dbReference>
<evidence type="ECO:0000313" key="8">
    <source>
        <dbReference type="EMBL" id="STS83021.1"/>
    </source>
</evidence>
<dbReference type="Gene3D" id="3.40.630.30">
    <property type="match status" value="1"/>
</dbReference>
<evidence type="ECO:0000256" key="3">
    <source>
        <dbReference type="ARBA" id="ARBA00050603"/>
    </source>
</evidence>
<reference evidence="8 9" key="1">
    <citation type="submission" date="2018-06" db="EMBL/GenBank/DDBJ databases">
        <authorList>
            <consortium name="Pathogen Informatics"/>
            <person name="Doyle S."/>
        </authorList>
    </citation>
    <scope>NUCLEOTIDE SEQUENCE [LARGE SCALE GENOMIC DNA]</scope>
    <source>
        <strain evidence="8 9">NCTC9140</strain>
    </source>
</reference>
<evidence type="ECO:0000313" key="9">
    <source>
        <dbReference type="Proteomes" id="UP000254938"/>
    </source>
</evidence>
<evidence type="ECO:0000256" key="6">
    <source>
        <dbReference type="SAM" id="Phobius"/>
    </source>
</evidence>
<dbReference type="PANTHER" id="PTHR43072">
    <property type="entry name" value="N-ACETYLTRANSFERASE"/>
    <property type="match status" value="1"/>
</dbReference>
<gene>
    <name evidence="8" type="primary">yncA</name>
    <name evidence="8" type="ORF">NCTC9140_04774</name>
</gene>
<feature type="transmembrane region" description="Helical" evidence="6">
    <location>
        <begin position="297"/>
        <end position="316"/>
    </location>
</feature>